<dbReference type="Pfam" id="PF22483">
    <property type="entry name" value="Mu-transpos_C_2"/>
    <property type="match status" value="1"/>
</dbReference>
<name>A0AAU7AX86_9ACTN</name>
<organism evidence="2">
    <name type="scientific">Paraconexibacter sp. AEG42_29</name>
    <dbReference type="NCBI Taxonomy" id="2997339"/>
    <lineage>
        <taxon>Bacteria</taxon>
        <taxon>Bacillati</taxon>
        <taxon>Actinomycetota</taxon>
        <taxon>Thermoleophilia</taxon>
        <taxon>Solirubrobacterales</taxon>
        <taxon>Paraconexibacteraceae</taxon>
        <taxon>Paraconexibacter</taxon>
    </lineage>
</organism>
<reference evidence="2" key="1">
    <citation type="submission" date="2022-12" db="EMBL/GenBank/DDBJ databases">
        <title>Paraconexibacter alkalitolerans sp. nov. and Baekduia alba sp. nov., isolated from soil and emended description of the genera Paraconexibacter (Chun et al., 2020) and Baekduia (An et al., 2020).</title>
        <authorList>
            <person name="Vieira S."/>
            <person name="Huber K.J."/>
            <person name="Geppert A."/>
            <person name="Wolf J."/>
            <person name="Neumann-Schaal M."/>
            <person name="Muesken M."/>
            <person name="Overmann J."/>
        </authorList>
    </citation>
    <scope>NUCLEOTIDE SEQUENCE</scope>
    <source>
        <strain evidence="2">AEG42_29</strain>
    </source>
</reference>
<dbReference type="InterPro" id="IPR054353">
    <property type="entry name" value="IstA-like_C"/>
</dbReference>
<dbReference type="KEGG" id="parq:DSM112329_02947"/>
<gene>
    <name evidence="2" type="ORF">DSM112329_02947</name>
</gene>
<dbReference type="PANTHER" id="PTHR35004">
    <property type="entry name" value="TRANSPOSASE RV3428C-RELATED"/>
    <property type="match status" value="1"/>
</dbReference>
<protein>
    <submittedName>
        <fullName evidence="2">Transposase</fullName>
    </submittedName>
</protein>
<evidence type="ECO:0000259" key="1">
    <source>
        <dbReference type="Pfam" id="PF22483"/>
    </source>
</evidence>
<evidence type="ECO:0000313" key="2">
    <source>
        <dbReference type="EMBL" id="XAY06085.1"/>
    </source>
</evidence>
<accession>A0AAU7AX86</accession>
<proteinExistence type="predicted"/>
<dbReference type="EMBL" id="CP114014">
    <property type="protein sequence ID" value="XAY06085.1"/>
    <property type="molecule type" value="Genomic_DNA"/>
</dbReference>
<dbReference type="NCBIfam" id="NF033546">
    <property type="entry name" value="transpos_IS21"/>
    <property type="match status" value="1"/>
</dbReference>
<feature type="domain" description="Transposase for insertion sequence element IS21-like C-terminal" evidence="1">
    <location>
        <begin position="309"/>
        <end position="378"/>
    </location>
</feature>
<dbReference type="PANTHER" id="PTHR35004:SF7">
    <property type="entry name" value="INTEGRASE PROTEIN"/>
    <property type="match status" value="1"/>
</dbReference>
<sequence length="513" mass="56552">MGSRVEQFEQIRRDRDREGLSIRALAERHGVHRRAVRQALESPVPPPKRAPVTRPAPKLGVYRELIDEWLIADLTAPRKQRHTSRRIWQRLVDEHGLEVAETTVRDHVRKRRRALGHAGTDVFVPQVHAPGATAEVDWGEADVRLAGEQTRVHLFFMRACFSGAAFAMASPVETQQAFLEGHALAFDWFGGVFEEVRYDNLGSAVKKVLKGRRRIETDRFVAMRSHYLYESLFTTRGIAGAHEKGGVEGEVGRFRRRHFVPVPAAASIADLNVMLRDASDLDLHRRIAGRPGTVAEQLQIERPLLRALPTAGGFDSTEIASVRVDSKALVTVRQNRYSVPVALAGLRVSAAVGASEIRIDHGGRQVARHERLHGRFKTSAHLDHYLELLRRKPGGLERSLPLAQERAAGRWPACFDELWAALAERYDASTAAAQMVDVLLLCRELGPARVELAVRGTLAAGAVDGRAVAVLARRASGPAAPPAPLTDLAPRLAACDRPEPDLSGYDELIGGQA</sequence>
<dbReference type="AlphaFoldDB" id="A0AAU7AX86"/>